<proteinExistence type="predicted"/>
<feature type="compositionally biased region" description="Polar residues" evidence="1">
    <location>
        <begin position="1"/>
        <end position="11"/>
    </location>
</feature>
<keyword evidence="3" id="KW-1185">Reference proteome</keyword>
<sequence length="122" mass="13208">MSGLPPQSQEAANMAPRPSDAFAEPPAFDPDDSDPLDLIPSMALKVGEVPVDGGTQPEVEPADPTDKALNLERFSGAPNTMGIVEWRRRFVALSAARRWSWNIVVAKLKAFLRGLAARLIDV</sequence>
<organism evidence="2 3">
    <name type="scientific">Perkinsus chesapeaki</name>
    <name type="common">Clam parasite</name>
    <name type="synonym">Perkinsus andrewsi</name>
    <dbReference type="NCBI Taxonomy" id="330153"/>
    <lineage>
        <taxon>Eukaryota</taxon>
        <taxon>Sar</taxon>
        <taxon>Alveolata</taxon>
        <taxon>Perkinsozoa</taxon>
        <taxon>Perkinsea</taxon>
        <taxon>Perkinsida</taxon>
        <taxon>Perkinsidae</taxon>
        <taxon>Perkinsus</taxon>
    </lineage>
</organism>
<dbReference type="Proteomes" id="UP000591131">
    <property type="component" value="Unassembled WGS sequence"/>
</dbReference>
<dbReference type="OrthoDB" id="10450259at2759"/>
<evidence type="ECO:0000313" key="3">
    <source>
        <dbReference type="Proteomes" id="UP000591131"/>
    </source>
</evidence>
<accession>A0A7J6KT58</accession>
<dbReference type="EMBL" id="JAAPAO010001455">
    <property type="protein sequence ID" value="KAF4649686.1"/>
    <property type="molecule type" value="Genomic_DNA"/>
</dbReference>
<evidence type="ECO:0000256" key="1">
    <source>
        <dbReference type="SAM" id="MobiDB-lite"/>
    </source>
</evidence>
<dbReference type="AlphaFoldDB" id="A0A7J6KT58"/>
<comment type="caution">
    <text evidence="2">The sequence shown here is derived from an EMBL/GenBank/DDBJ whole genome shotgun (WGS) entry which is preliminary data.</text>
</comment>
<name>A0A7J6KT58_PERCH</name>
<protein>
    <submittedName>
        <fullName evidence="2">Uncharacterized protein</fullName>
    </submittedName>
</protein>
<feature type="region of interest" description="Disordered" evidence="1">
    <location>
        <begin position="1"/>
        <end position="37"/>
    </location>
</feature>
<evidence type="ECO:0000313" key="2">
    <source>
        <dbReference type="EMBL" id="KAF4649686.1"/>
    </source>
</evidence>
<reference evidence="2 3" key="1">
    <citation type="submission" date="2020-04" db="EMBL/GenBank/DDBJ databases">
        <title>Perkinsus chesapeaki whole genome sequence.</title>
        <authorList>
            <person name="Bogema D.R."/>
        </authorList>
    </citation>
    <scope>NUCLEOTIDE SEQUENCE [LARGE SCALE GENOMIC DNA]</scope>
    <source>
        <strain evidence="2">ATCC PRA-425</strain>
    </source>
</reference>
<gene>
    <name evidence="2" type="ORF">FOL47_001813</name>
</gene>